<reference evidence="2 3" key="1">
    <citation type="submission" date="2017-06" db="EMBL/GenBank/DDBJ databases">
        <title>Draft genome sequence of Fusobacterium nucleatum subsp. polymorphum KCOM 1274 (=ChDC F309).</title>
        <authorList>
            <person name="Kook J.-K."/>
            <person name="Park S.-N."/>
            <person name="Lim Y.K."/>
            <person name="Roh H."/>
        </authorList>
    </citation>
    <scope>NUCLEOTIDE SEQUENCE [LARGE SCALE GENOMIC DNA]</scope>
    <source>
        <strain evidence="3">KCOM 1274 (ChDC F309)</strain>
    </source>
</reference>
<dbReference type="InterPro" id="IPR026935">
    <property type="entry name" value="BtrH_N"/>
</dbReference>
<gene>
    <name evidence="2" type="ORF">CBG56_08765</name>
</gene>
<dbReference type="AlphaFoldDB" id="A0A2C6BC05"/>
<evidence type="ECO:0000313" key="3">
    <source>
        <dbReference type="Proteomes" id="UP000224507"/>
    </source>
</evidence>
<name>A0A2C6BC05_FUSNP</name>
<dbReference type="Proteomes" id="UP000224507">
    <property type="component" value="Unassembled WGS sequence"/>
</dbReference>
<accession>A0A2C6BC05</accession>
<dbReference type="EMBL" id="NIRO01000011">
    <property type="protein sequence ID" value="PHI11899.1"/>
    <property type="molecule type" value="Genomic_DNA"/>
</dbReference>
<proteinExistence type="predicted"/>
<comment type="caution">
    <text evidence="2">The sequence shown here is derived from an EMBL/GenBank/DDBJ whole genome shotgun (WGS) entry which is preliminary data.</text>
</comment>
<evidence type="ECO:0000259" key="1">
    <source>
        <dbReference type="Pfam" id="PF14399"/>
    </source>
</evidence>
<sequence>MDCLYNHLERRFKEVFFLWRLVMKKIIDNIKFEEIKYSCGYGAINNVLNNYGYLLNEHKVYFLCGGFNFEFLEQTGHIGYSNLFNTYKILSKICEVSYLNKKIDYTFIEEKIKNSIDKDEMILIYVTNKALKHHNLKAPVYPFHMLIIYGYDTDKNTLEVADLYIITETGEKQSFIGAIDKDILLSNMVDCIFIKRLHTKNIKPTKIICDNIKEYYQSQYIDSLYYFIKNIKINFQKDIEQYCNQFPNFIIPAKWNIFIPFFNSSIQLCKEFNLFKLEEKFSNVYLHINSIILQMIKMGYKKNISKILEYINIFEEYWRKAIGLLECLRNILEEKNDNE</sequence>
<dbReference type="Pfam" id="PF14399">
    <property type="entry name" value="BtrH_N"/>
    <property type="match status" value="1"/>
</dbReference>
<feature type="domain" description="Butirosin biosynthesis protein H N-terminal" evidence="1">
    <location>
        <begin position="38"/>
        <end position="162"/>
    </location>
</feature>
<evidence type="ECO:0000313" key="2">
    <source>
        <dbReference type="EMBL" id="PHI11899.1"/>
    </source>
</evidence>
<protein>
    <recommendedName>
        <fullName evidence="1">Butirosin biosynthesis protein H N-terminal domain-containing protein</fullName>
    </recommendedName>
</protein>
<organism evidence="2 3">
    <name type="scientific">Fusobacterium nucleatum subsp. polymorphum</name>
    <name type="common">Fusobacterium polymorphum</name>
    <dbReference type="NCBI Taxonomy" id="76857"/>
    <lineage>
        <taxon>Bacteria</taxon>
        <taxon>Fusobacteriati</taxon>
        <taxon>Fusobacteriota</taxon>
        <taxon>Fusobacteriia</taxon>
        <taxon>Fusobacteriales</taxon>
        <taxon>Fusobacteriaceae</taxon>
        <taxon>Fusobacterium</taxon>
    </lineage>
</organism>